<proteinExistence type="predicted"/>
<name>A0A4R4GGH1_9BACT</name>
<evidence type="ECO:0000313" key="3">
    <source>
        <dbReference type="Proteomes" id="UP000294527"/>
    </source>
</evidence>
<dbReference type="Pfam" id="PF25191">
    <property type="entry name" value="DUF7832"/>
    <property type="match status" value="1"/>
</dbReference>
<organism evidence="2 3">
    <name type="scientific">Phocaeicola dorei</name>
    <dbReference type="NCBI Taxonomy" id="357276"/>
    <lineage>
        <taxon>Bacteria</taxon>
        <taxon>Pseudomonadati</taxon>
        <taxon>Bacteroidota</taxon>
        <taxon>Bacteroidia</taxon>
        <taxon>Bacteroidales</taxon>
        <taxon>Bacteroidaceae</taxon>
        <taxon>Phocaeicola</taxon>
    </lineage>
</organism>
<dbReference type="EMBL" id="SLTU01000001">
    <property type="protein sequence ID" value="TDA75729.1"/>
    <property type="molecule type" value="Genomic_DNA"/>
</dbReference>
<dbReference type="InterPro" id="IPR057154">
    <property type="entry name" value="DUF7832"/>
</dbReference>
<sequence length="158" mass="18809">MKFEVYDKAKWHYDSKDMPKDLPAIAGATHIAFFVRWCVENDLMSREIEEDCAEELQQIKNKELDCRDFFFDDMDGVLTSNEFNTKGKQFAAAYYHSDKTKFAKKFGYYLADYDNWVKNKLGSQYNPDTSYFYVENSEENYNEIKEICNKRYSEFLKG</sequence>
<gene>
    <name evidence="2" type="ORF">E1I98_04765</name>
</gene>
<feature type="domain" description="DUF7832" evidence="1">
    <location>
        <begin position="5"/>
        <end position="125"/>
    </location>
</feature>
<accession>A0A4R4GGH1</accession>
<dbReference type="RefSeq" id="WP_118937064.1">
    <property type="nucleotide sequence ID" value="NZ_JBEJMI010000097.1"/>
</dbReference>
<dbReference type="AlphaFoldDB" id="A0A4R4GGH1"/>
<protein>
    <recommendedName>
        <fullName evidence="1">DUF7832 domain-containing protein</fullName>
    </recommendedName>
</protein>
<comment type="caution">
    <text evidence="2">The sequence shown here is derived from an EMBL/GenBank/DDBJ whole genome shotgun (WGS) entry which is preliminary data.</text>
</comment>
<evidence type="ECO:0000313" key="2">
    <source>
        <dbReference type="EMBL" id="TDA75729.1"/>
    </source>
</evidence>
<evidence type="ECO:0000259" key="1">
    <source>
        <dbReference type="Pfam" id="PF25191"/>
    </source>
</evidence>
<dbReference type="Proteomes" id="UP000294527">
    <property type="component" value="Unassembled WGS sequence"/>
</dbReference>
<reference evidence="2 3" key="1">
    <citation type="journal article" date="2019" name="Nat. Microbiol.">
        <title>Genomic variation and strain-specific functional adaptation in the human gut microbiome during early life.</title>
        <authorList>
            <person name="Vatanen T."/>
            <person name="Plichta D.R."/>
            <person name="Somani J."/>
            <person name="Munch P.C."/>
            <person name="Arthur T.D."/>
            <person name="Hall A.B."/>
            <person name="Rudolf S."/>
            <person name="Oakeley E.J."/>
            <person name="Ke X."/>
            <person name="Young R.A."/>
            <person name="Haiser H.J."/>
            <person name="Kolde R."/>
            <person name="Yassour M."/>
            <person name="Luopajarvi K."/>
            <person name="Siljander H."/>
            <person name="Virtanen S.M."/>
            <person name="Ilonen J."/>
            <person name="Uibo R."/>
            <person name="Tillmann V."/>
            <person name="Mokurov S."/>
            <person name="Dorshakova N."/>
            <person name="Porter J.A."/>
            <person name="McHardy A.C."/>
            <person name="Lahdesmaki H."/>
            <person name="Vlamakis H."/>
            <person name="Huttenhower C."/>
            <person name="Knip M."/>
            <person name="Xavier R.J."/>
        </authorList>
    </citation>
    <scope>NUCLEOTIDE SEQUENCE [LARGE SCALE GENOMIC DNA]</scope>
    <source>
        <strain evidence="2 3">RJX1047</strain>
    </source>
</reference>